<dbReference type="EMBL" id="MNCJ02000326">
    <property type="protein sequence ID" value="KAF5783782.1"/>
    <property type="molecule type" value="Genomic_DNA"/>
</dbReference>
<evidence type="ECO:0000313" key="3">
    <source>
        <dbReference type="Proteomes" id="UP000215914"/>
    </source>
</evidence>
<reference evidence="2" key="1">
    <citation type="journal article" date="2017" name="Nature">
        <title>The sunflower genome provides insights into oil metabolism, flowering and Asterid evolution.</title>
        <authorList>
            <person name="Badouin H."/>
            <person name="Gouzy J."/>
            <person name="Grassa C.J."/>
            <person name="Murat F."/>
            <person name="Staton S.E."/>
            <person name="Cottret L."/>
            <person name="Lelandais-Briere C."/>
            <person name="Owens G.L."/>
            <person name="Carrere S."/>
            <person name="Mayjonade B."/>
            <person name="Legrand L."/>
            <person name="Gill N."/>
            <person name="Kane N.C."/>
            <person name="Bowers J.E."/>
            <person name="Hubner S."/>
            <person name="Bellec A."/>
            <person name="Berard A."/>
            <person name="Berges H."/>
            <person name="Blanchet N."/>
            <person name="Boniface M.C."/>
            <person name="Brunel D."/>
            <person name="Catrice O."/>
            <person name="Chaidir N."/>
            <person name="Claudel C."/>
            <person name="Donnadieu C."/>
            <person name="Faraut T."/>
            <person name="Fievet G."/>
            <person name="Helmstetter N."/>
            <person name="King M."/>
            <person name="Knapp S.J."/>
            <person name="Lai Z."/>
            <person name="Le Paslier M.C."/>
            <person name="Lippi Y."/>
            <person name="Lorenzon L."/>
            <person name="Mandel J.R."/>
            <person name="Marage G."/>
            <person name="Marchand G."/>
            <person name="Marquand E."/>
            <person name="Bret-Mestries E."/>
            <person name="Morien E."/>
            <person name="Nambeesan S."/>
            <person name="Nguyen T."/>
            <person name="Pegot-Espagnet P."/>
            <person name="Pouilly N."/>
            <person name="Raftis F."/>
            <person name="Sallet E."/>
            <person name="Schiex T."/>
            <person name="Thomas J."/>
            <person name="Vandecasteele C."/>
            <person name="Vares D."/>
            <person name="Vear F."/>
            <person name="Vautrin S."/>
            <person name="Crespi M."/>
            <person name="Mangin B."/>
            <person name="Burke J.M."/>
            <person name="Salse J."/>
            <person name="Munos S."/>
            <person name="Vincourt P."/>
            <person name="Rieseberg L.H."/>
            <person name="Langlade N.B."/>
        </authorList>
    </citation>
    <scope>NUCLEOTIDE SEQUENCE</scope>
    <source>
        <tissue evidence="2">Leaves</tissue>
    </source>
</reference>
<dbReference type="Gramene" id="mRNA:HanXRQr2_Chr11g0511831">
    <property type="protein sequence ID" value="mRNA:HanXRQr2_Chr11g0511831"/>
    <property type="gene ID" value="HanXRQr2_Chr11g0511831"/>
</dbReference>
<gene>
    <name evidence="2" type="ORF">HanXRQr2_Chr11g0511831</name>
</gene>
<sequence>MGELTCLMHSLSDNHVSFDKLRVFVIQYQMSDELSLFEACFIVMFVVLDWLSTVWGVVWIVFCRETMYMLLGIQPTHGGAFFRESKLVKEGIGIISTRKL</sequence>
<evidence type="ECO:0000256" key="1">
    <source>
        <dbReference type="SAM" id="Phobius"/>
    </source>
</evidence>
<keyword evidence="1" id="KW-1133">Transmembrane helix</keyword>
<keyword evidence="1" id="KW-0812">Transmembrane</keyword>
<feature type="transmembrane region" description="Helical" evidence="1">
    <location>
        <begin position="36"/>
        <end position="62"/>
    </location>
</feature>
<keyword evidence="3" id="KW-1185">Reference proteome</keyword>
<proteinExistence type="predicted"/>
<reference evidence="2" key="2">
    <citation type="submission" date="2020-06" db="EMBL/GenBank/DDBJ databases">
        <title>Helianthus annuus Genome sequencing and assembly Release 2.</title>
        <authorList>
            <person name="Gouzy J."/>
            <person name="Langlade N."/>
            <person name="Munos S."/>
        </authorList>
    </citation>
    <scope>NUCLEOTIDE SEQUENCE</scope>
    <source>
        <tissue evidence="2">Leaves</tissue>
    </source>
</reference>
<keyword evidence="1" id="KW-0472">Membrane</keyword>
<dbReference type="AlphaFoldDB" id="A0A9K3HSN9"/>
<accession>A0A9K3HSN9</accession>
<dbReference type="Proteomes" id="UP000215914">
    <property type="component" value="Unassembled WGS sequence"/>
</dbReference>
<protein>
    <submittedName>
        <fullName evidence="2">Uncharacterized protein</fullName>
    </submittedName>
</protein>
<evidence type="ECO:0000313" key="2">
    <source>
        <dbReference type="EMBL" id="KAF5783782.1"/>
    </source>
</evidence>
<comment type="caution">
    <text evidence="2">The sequence shown here is derived from an EMBL/GenBank/DDBJ whole genome shotgun (WGS) entry which is preliminary data.</text>
</comment>
<organism evidence="2 3">
    <name type="scientific">Helianthus annuus</name>
    <name type="common">Common sunflower</name>
    <dbReference type="NCBI Taxonomy" id="4232"/>
    <lineage>
        <taxon>Eukaryota</taxon>
        <taxon>Viridiplantae</taxon>
        <taxon>Streptophyta</taxon>
        <taxon>Embryophyta</taxon>
        <taxon>Tracheophyta</taxon>
        <taxon>Spermatophyta</taxon>
        <taxon>Magnoliopsida</taxon>
        <taxon>eudicotyledons</taxon>
        <taxon>Gunneridae</taxon>
        <taxon>Pentapetalae</taxon>
        <taxon>asterids</taxon>
        <taxon>campanulids</taxon>
        <taxon>Asterales</taxon>
        <taxon>Asteraceae</taxon>
        <taxon>Asteroideae</taxon>
        <taxon>Heliantheae alliance</taxon>
        <taxon>Heliantheae</taxon>
        <taxon>Helianthus</taxon>
    </lineage>
</organism>
<name>A0A9K3HSN9_HELAN</name>